<dbReference type="InterPro" id="IPR027351">
    <property type="entry name" value="(+)RNA_virus_helicase_core_dom"/>
</dbReference>
<reference evidence="2 3" key="1">
    <citation type="journal article" date="2004" name="Arch. Virol.">
        <title>Complete nucleotide sequence of the genomic RNA of poplar mosaic virus (Genus Carlavirus).</title>
        <authorList>
            <person name="Smith C.M."/>
            <person name="Campbell M.M."/>
        </authorList>
    </citation>
    <scope>NUCLEOTIDE SEQUENCE [LARGE SCALE GENOMIC DNA]</scope>
    <source>
        <strain evidence="2">PV-0341</strain>
    </source>
</reference>
<evidence type="ECO:0000259" key="1">
    <source>
        <dbReference type="Pfam" id="PF01443"/>
    </source>
</evidence>
<evidence type="ECO:0000313" key="3">
    <source>
        <dbReference type="Proteomes" id="UP000203562"/>
    </source>
</evidence>
<gene>
    <name evidence="2" type="primary">ORF2</name>
</gene>
<organism evidence="2 3">
    <name type="scientific">Poplar mosaic virus</name>
    <dbReference type="NCBI Taxonomy" id="12166"/>
    <lineage>
        <taxon>Viruses</taxon>
        <taxon>Riboviria</taxon>
        <taxon>Orthornavirae</taxon>
        <taxon>Kitrinoviricota</taxon>
        <taxon>Alsuviricetes</taxon>
        <taxon>Tymovirales</taxon>
        <taxon>Betaflexiviridae</taxon>
        <taxon>Quinvirinae</taxon>
        <taxon>Carlavirus</taxon>
        <taxon>Carlavirus populi</taxon>
    </lineage>
</organism>
<dbReference type="EMBL" id="AY505475">
    <property type="protein sequence ID" value="AAR89415.1"/>
    <property type="molecule type" value="Genomic_RNA"/>
</dbReference>
<dbReference type="Proteomes" id="UP000203562">
    <property type="component" value="Segment"/>
</dbReference>
<keyword evidence="3" id="KW-1185">Reference proteome</keyword>
<protein>
    <submittedName>
        <fullName evidence="2">Triple block protein 1</fullName>
    </submittedName>
</protein>
<name>Q6RBY8_9VIRU</name>
<dbReference type="RefSeq" id="NP_958172.1">
    <property type="nucleotide sequence ID" value="NC_005343.1"/>
</dbReference>
<dbReference type="OrthoDB" id="16070at10239"/>
<dbReference type="KEGG" id="vg:2716688"/>
<sequence>MDVLINKLVSCNFSRTRNQVGKPCIINCVPGAGKSTLIRELLNSDSRFRAYTFGEADPKNLSGRRILPASELRNAPQGALIIIDEYTEGSWEPGKICAAFGDPIQLMGARHCLTDFVCNKTKRFGNSTCELLNSFGFEIYSEKEDICLVRDFFEVEPEGTVVAFESEVKDILARHFVEFEDICSIRGKTFEEVTFFTASNSIPEHLAGRLLPVLNPAQKQAHYCLPRCHFRPLLIILRLS</sequence>
<accession>Q6RBY8</accession>
<dbReference type="GO" id="GO:0005524">
    <property type="term" value="F:ATP binding"/>
    <property type="evidence" value="ECO:0007669"/>
    <property type="project" value="InterPro"/>
</dbReference>
<dbReference type="GeneID" id="2716688"/>
<feature type="domain" description="(+)RNA virus helicase C-terminal" evidence="1">
    <location>
        <begin position="25"/>
        <end position="201"/>
    </location>
</feature>
<dbReference type="Pfam" id="PF01443">
    <property type="entry name" value="Viral_helicase1"/>
    <property type="match status" value="1"/>
</dbReference>
<evidence type="ECO:0000313" key="2">
    <source>
        <dbReference type="EMBL" id="AAR89415.1"/>
    </source>
</evidence>
<proteinExistence type="predicted"/>